<dbReference type="AlphaFoldDB" id="A0A6M3J9N5"/>
<accession>A0A6M3J9N5</accession>
<dbReference type="EMBL" id="MT141543">
    <property type="protein sequence ID" value="QJA65747.1"/>
    <property type="molecule type" value="Genomic_DNA"/>
</dbReference>
<gene>
    <name evidence="1" type="ORF">MM415B00381_0060</name>
</gene>
<sequence length="55" mass="6600">MKKHIKQKGEKMKLLDKNEIEIHLSNDKQFVIAGLHEYPEGVIWWTKYDLEDFLA</sequence>
<name>A0A6M3J9N5_9ZZZZ</name>
<protein>
    <submittedName>
        <fullName evidence="1">Uncharacterized protein</fullName>
    </submittedName>
</protein>
<proteinExistence type="predicted"/>
<evidence type="ECO:0000313" key="1">
    <source>
        <dbReference type="EMBL" id="QJA65747.1"/>
    </source>
</evidence>
<reference evidence="1" key="1">
    <citation type="submission" date="2020-03" db="EMBL/GenBank/DDBJ databases">
        <title>The deep terrestrial virosphere.</title>
        <authorList>
            <person name="Holmfeldt K."/>
            <person name="Nilsson E."/>
            <person name="Simone D."/>
            <person name="Lopez-Fernandez M."/>
            <person name="Wu X."/>
            <person name="de Brujin I."/>
            <person name="Lundin D."/>
            <person name="Andersson A."/>
            <person name="Bertilsson S."/>
            <person name="Dopson M."/>
        </authorList>
    </citation>
    <scope>NUCLEOTIDE SEQUENCE</scope>
    <source>
        <strain evidence="1">MM415B00381</strain>
    </source>
</reference>
<organism evidence="1">
    <name type="scientific">viral metagenome</name>
    <dbReference type="NCBI Taxonomy" id="1070528"/>
    <lineage>
        <taxon>unclassified sequences</taxon>
        <taxon>metagenomes</taxon>
        <taxon>organismal metagenomes</taxon>
    </lineage>
</organism>